<dbReference type="InterPro" id="IPR004398">
    <property type="entry name" value="RNA_MeTrfase_RsmD"/>
</dbReference>
<dbReference type="EMBL" id="LARY01000001">
    <property type="protein sequence ID" value="RDX02326.1"/>
    <property type="molecule type" value="Genomic_DNA"/>
</dbReference>
<dbReference type="PANTHER" id="PTHR43542">
    <property type="entry name" value="METHYLTRANSFERASE"/>
    <property type="match status" value="1"/>
</dbReference>
<dbReference type="AlphaFoldDB" id="A0A3D8TT97"/>
<accession>A0A3D8TT97</accession>
<feature type="region of interest" description="Disordered" evidence="3">
    <location>
        <begin position="1"/>
        <end position="20"/>
    </location>
</feature>
<dbReference type="PIRSF" id="PIRSF004553">
    <property type="entry name" value="CHP00095"/>
    <property type="match status" value="1"/>
</dbReference>
<protein>
    <submittedName>
        <fullName evidence="4">DNA methyltransferase</fullName>
    </submittedName>
</protein>
<dbReference type="SUPFAM" id="SSF53335">
    <property type="entry name" value="S-adenosyl-L-methionine-dependent methyltransferases"/>
    <property type="match status" value="1"/>
</dbReference>
<dbReference type="GO" id="GO:0008168">
    <property type="term" value="F:methyltransferase activity"/>
    <property type="evidence" value="ECO:0007669"/>
    <property type="project" value="UniProtKB-KW"/>
</dbReference>
<reference evidence="5" key="1">
    <citation type="submission" date="2015-04" db="EMBL/GenBank/DDBJ databases">
        <authorList>
            <person name="Schardt J."/>
            <person name="Mueller-Herbst S."/>
            <person name="Scherer S."/>
            <person name="Huptas C."/>
        </authorList>
    </citation>
    <scope>NUCLEOTIDE SEQUENCE [LARGE SCALE GENOMIC DNA]</scope>
    <source>
        <strain evidence="5">Kiel-L1</strain>
    </source>
</reference>
<dbReference type="GO" id="GO:0003676">
    <property type="term" value="F:nucleic acid binding"/>
    <property type="evidence" value="ECO:0007669"/>
    <property type="project" value="InterPro"/>
</dbReference>
<dbReference type="Proteomes" id="UP000257055">
    <property type="component" value="Unassembled WGS sequence"/>
</dbReference>
<dbReference type="RefSeq" id="WP_115752005.1">
    <property type="nucleotide sequence ID" value="NZ_LARY01000001.1"/>
</dbReference>
<evidence type="ECO:0000313" key="5">
    <source>
        <dbReference type="Proteomes" id="UP000257055"/>
    </source>
</evidence>
<proteinExistence type="predicted"/>
<keyword evidence="5" id="KW-1185">Reference proteome</keyword>
<sequence>MRVIAGSRKGHRLKAVPGANTRPTTDKIKEALFSIIGPFFDGEKALDLFAGSGGLGIEALSRGAASCVFIDQAGAAIKTIKGNVQACHFEKEAQVFRNDAYKALKLLQKSEQSFDLVFLDPPYKKQQLEKLLLELCELKLLQNGALIVCEHDKEAELPDEIPHFQKVKTAEYGITILSIYEFGV</sequence>
<dbReference type="PROSITE" id="PS00092">
    <property type="entry name" value="N6_MTASE"/>
    <property type="match status" value="1"/>
</dbReference>
<gene>
    <name evidence="4" type="ORF">UR08_02070</name>
</gene>
<organism evidence="4 5">
    <name type="scientific">Listeria kieliensis</name>
    <dbReference type="NCBI Taxonomy" id="1621700"/>
    <lineage>
        <taxon>Bacteria</taxon>
        <taxon>Bacillati</taxon>
        <taxon>Bacillota</taxon>
        <taxon>Bacilli</taxon>
        <taxon>Bacillales</taxon>
        <taxon>Listeriaceae</taxon>
        <taxon>Listeria</taxon>
    </lineage>
</organism>
<dbReference type="Pfam" id="PF03602">
    <property type="entry name" value="Cons_hypoth95"/>
    <property type="match status" value="1"/>
</dbReference>
<evidence type="ECO:0000313" key="4">
    <source>
        <dbReference type="EMBL" id="RDX02326.1"/>
    </source>
</evidence>
<name>A0A3D8TT97_9LIST</name>
<comment type="caution">
    <text evidence="4">The sequence shown here is derived from an EMBL/GenBank/DDBJ whole genome shotgun (WGS) entry which is preliminary data.</text>
</comment>
<keyword evidence="1 4" id="KW-0489">Methyltransferase</keyword>
<dbReference type="NCBIfam" id="TIGR00095">
    <property type="entry name" value="16S rRNA (guanine(966)-N(2))-methyltransferase RsmD"/>
    <property type="match status" value="1"/>
</dbReference>
<keyword evidence="2 4" id="KW-0808">Transferase</keyword>
<dbReference type="InterPro" id="IPR029063">
    <property type="entry name" value="SAM-dependent_MTases_sf"/>
</dbReference>
<dbReference type="InterPro" id="IPR002052">
    <property type="entry name" value="DNA_methylase_N6_adenine_CS"/>
</dbReference>
<dbReference type="CDD" id="cd02440">
    <property type="entry name" value="AdoMet_MTases"/>
    <property type="match status" value="1"/>
</dbReference>
<dbReference type="PANTHER" id="PTHR43542:SF1">
    <property type="entry name" value="METHYLTRANSFERASE"/>
    <property type="match status" value="1"/>
</dbReference>
<dbReference type="Gene3D" id="3.40.50.150">
    <property type="entry name" value="Vaccinia Virus protein VP39"/>
    <property type="match status" value="1"/>
</dbReference>
<dbReference type="GO" id="GO:0031167">
    <property type="term" value="P:rRNA methylation"/>
    <property type="evidence" value="ECO:0007669"/>
    <property type="project" value="InterPro"/>
</dbReference>
<evidence type="ECO:0000256" key="3">
    <source>
        <dbReference type="SAM" id="MobiDB-lite"/>
    </source>
</evidence>
<evidence type="ECO:0000256" key="2">
    <source>
        <dbReference type="ARBA" id="ARBA00022679"/>
    </source>
</evidence>
<evidence type="ECO:0000256" key="1">
    <source>
        <dbReference type="ARBA" id="ARBA00022603"/>
    </source>
</evidence>